<evidence type="ECO:0000313" key="1">
    <source>
        <dbReference type="Proteomes" id="UP000887574"/>
    </source>
</evidence>
<reference evidence="2" key="1">
    <citation type="submission" date="2022-11" db="UniProtKB">
        <authorList>
            <consortium name="WormBaseParasite"/>
        </authorList>
    </citation>
    <scope>IDENTIFICATION</scope>
</reference>
<sequence length="81" mass="9677">MGVYLFYLAQLFSGFKLHPSINDDQQPTFEVSSPFQVRHRRNVLMFSKLHRSVWPPNAVDSLTREWPKRNFEPAIWIRDDD</sequence>
<proteinExistence type="predicted"/>
<keyword evidence="1" id="KW-1185">Reference proteome</keyword>
<protein>
    <submittedName>
        <fullName evidence="2">Uncharacterized protein</fullName>
    </submittedName>
</protein>
<evidence type="ECO:0000313" key="2">
    <source>
        <dbReference type="WBParaSite" id="jg19794"/>
    </source>
</evidence>
<dbReference type="AlphaFoldDB" id="A0A915DID4"/>
<organism evidence="1 2">
    <name type="scientific">Ditylenchus dipsaci</name>
    <dbReference type="NCBI Taxonomy" id="166011"/>
    <lineage>
        <taxon>Eukaryota</taxon>
        <taxon>Metazoa</taxon>
        <taxon>Ecdysozoa</taxon>
        <taxon>Nematoda</taxon>
        <taxon>Chromadorea</taxon>
        <taxon>Rhabditida</taxon>
        <taxon>Tylenchina</taxon>
        <taxon>Tylenchomorpha</taxon>
        <taxon>Sphaerularioidea</taxon>
        <taxon>Anguinidae</taxon>
        <taxon>Anguininae</taxon>
        <taxon>Ditylenchus</taxon>
    </lineage>
</organism>
<dbReference type="WBParaSite" id="jg19794">
    <property type="protein sequence ID" value="jg19794"/>
    <property type="gene ID" value="jg19794"/>
</dbReference>
<dbReference type="Proteomes" id="UP000887574">
    <property type="component" value="Unplaced"/>
</dbReference>
<accession>A0A915DID4</accession>
<name>A0A915DID4_9BILA</name>